<evidence type="ECO:0000313" key="2">
    <source>
        <dbReference type="Proteomes" id="UP001164250"/>
    </source>
</evidence>
<keyword evidence="2" id="KW-1185">Reference proteome</keyword>
<evidence type="ECO:0000313" key="1">
    <source>
        <dbReference type="EMBL" id="KAJ0094606.1"/>
    </source>
</evidence>
<dbReference type="EMBL" id="CM047902">
    <property type="protein sequence ID" value="KAJ0094606.1"/>
    <property type="molecule type" value="Genomic_DNA"/>
</dbReference>
<gene>
    <name evidence="1" type="ORF">Patl1_16375</name>
</gene>
<name>A0ACC1B6U9_9ROSI</name>
<organism evidence="1 2">
    <name type="scientific">Pistacia atlantica</name>
    <dbReference type="NCBI Taxonomy" id="434234"/>
    <lineage>
        <taxon>Eukaryota</taxon>
        <taxon>Viridiplantae</taxon>
        <taxon>Streptophyta</taxon>
        <taxon>Embryophyta</taxon>
        <taxon>Tracheophyta</taxon>
        <taxon>Spermatophyta</taxon>
        <taxon>Magnoliopsida</taxon>
        <taxon>eudicotyledons</taxon>
        <taxon>Gunneridae</taxon>
        <taxon>Pentapetalae</taxon>
        <taxon>rosids</taxon>
        <taxon>malvids</taxon>
        <taxon>Sapindales</taxon>
        <taxon>Anacardiaceae</taxon>
        <taxon>Pistacia</taxon>
    </lineage>
</organism>
<protein>
    <submittedName>
        <fullName evidence="1">Uncharacterized protein</fullName>
    </submittedName>
</protein>
<reference evidence="2" key="1">
    <citation type="journal article" date="2023" name="G3 (Bethesda)">
        <title>Genome assembly and association tests identify interacting loci associated with vigor, precocity, and sex in interspecific pistachio rootstocks.</title>
        <authorList>
            <person name="Palmer W."/>
            <person name="Jacygrad E."/>
            <person name="Sagayaradj S."/>
            <person name="Cavanaugh K."/>
            <person name="Han R."/>
            <person name="Bertier L."/>
            <person name="Beede B."/>
            <person name="Kafkas S."/>
            <person name="Golino D."/>
            <person name="Preece J."/>
            <person name="Michelmore R."/>
        </authorList>
    </citation>
    <scope>NUCLEOTIDE SEQUENCE [LARGE SCALE GENOMIC DNA]</scope>
</reference>
<sequence>MSYLLPHLHSGWAVDQAILGEEERVVIIRFGHDWDETCMQMEFML</sequence>
<accession>A0ACC1B6U9</accession>
<comment type="caution">
    <text evidence="1">The sequence shown here is derived from an EMBL/GenBank/DDBJ whole genome shotgun (WGS) entry which is preliminary data.</text>
</comment>
<proteinExistence type="predicted"/>
<dbReference type="Proteomes" id="UP001164250">
    <property type="component" value="Chromosome 6"/>
</dbReference>